<dbReference type="UniPathway" id="UPA00077">
    <property type="reaction ID" value="UER00155"/>
</dbReference>
<dbReference type="PANTHER" id="PTHR43071:SF1">
    <property type="entry name" value="2-AMINO-4-HYDROXY-6-HYDROXYMETHYLDIHYDROPTERIDINE PYROPHOSPHOKINASE"/>
    <property type="match status" value="1"/>
</dbReference>
<reference evidence="10" key="1">
    <citation type="journal article" date="2020" name="mSystems">
        <title>Genome- and Community-Level Interaction Insights into Carbon Utilization and Element Cycling Functions of Hydrothermarchaeota in Hydrothermal Sediment.</title>
        <authorList>
            <person name="Zhou Z."/>
            <person name="Liu Y."/>
            <person name="Xu W."/>
            <person name="Pan J."/>
            <person name="Luo Z.H."/>
            <person name="Li M."/>
        </authorList>
    </citation>
    <scope>NUCLEOTIDE SEQUENCE [LARGE SCALE GENOMIC DNA]</scope>
    <source>
        <strain evidence="10">SpSt-301</strain>
    </source>
</reference>
<comment type="caution">
    <text evidence="10">The sequence shown here is derived from an EMBL/GenBank/DDBJ whole genome shotgun (WGS) entry which is preliminary data.</text>
</comment>
<gene>
    <name evidence="10" type="primary">folK</name>
    <name evidence="10" type="ORF">ENQ35_01605</name>
</gene>
<keyword evidence="4 10" id="KW-0808">Transferase</keyword>
<dbReference type="GO" id="GO:0046654">
    <property type="term" value="P:tetrahydrofolate biosynthetic process"/>
    <property type="evidence" value="ECO:0007669"/>
    <property type="project" value="UniProtKB-UniPathway"/>
</dbReference>
<evidence type="ECO:0000259" key="9">
    <source>
        <dbReference type="PROSITE" id="PS00794"/>
    </source>
</evidence>
<dbReference type="SUPFAM" id="SSF55083">
    <property type="entry name" value="6-hydroxymethyl-7,8-dihydropterin pyrophosphokinase, HPPK"/>
    <property type="match status" value="1"/>
</dbReference>
<keyword evidence="7" id="KW-0067">ATP-binding</keyword>
<dbReference type="InterPro" id="IPR035907">
    <property type="entry name" value="Hppk_sf"/>
</dbReference>
<evidence type="ECO:0000256" key="2">
    <source>
        <dbReference type="ARBA" id="ARBA00005051"/>
    </source>
</evidence>
<dbReference type="InterPro" id="IPR000550">
    <property type="entry name" value="Hppk"/>
</dbReference>
<evidence type="ECO:0000256" key="1">
    <source>
        <dbReference type="ARBA" id="ARBA00000198"/>
    </source>
</evidence>
<evidence type="ECO:0000256" key="4">
    <source>
        <dbReference type="ARBA" id="ARBA00022679"/>
    </source>
</evidence>
<sequence length="149" mass="16837">MRRAVQLLGSTEEVEVRRVAPLYRTAPLGIKDQPEFFNSVVEIKTTLEPRELLARLLAVEAALGRIRGERWGPRVVDLDLLLYEDVELSTPALTVPHPRLKERAFVVVPLARLAPGMLLPGGLTARELAARLKREQRIKKVVDEWLMLS</sequence>
<feature type="domain" description="7,8-dihydro-6-hydroxymethylpterin-pyrophosphokinase" evidence="9">
    <location>
        <begin position="70"/>
        <end position="81"/>
    </location>
</feature>
<evidence type="ECO:0000256" key="3">
    <source>
        <dbReference type="ARBA" id="ARBA00013253"/>
    </source>
</evidence>
<dbReference type="GO" id="GO:0003848">
    <property type="term" value="F:2-amino-4-hydroxy-6-hydroxymethyldihydropteridine diphosphokinase activity"/>
    <property type="evidence" value="ECO:0007669"/>
    <property type="project" value="UniProtKB-EC"/>
</dbReference>
<dbReference type="NCBIfam" id="TIGR01498">
    <property type="entry name" value="folK"/>
    <property type="match status" value="1"/>
</dbReference>
<comment type="pathway">
    <text evidence="2">Cofactor biosynthesis; tetrahydrofolate biosynthesis; 2-amino-4-hydroxy-6-hydroxymethyl-7,8-dihydropteridine diphosphate from 7,8-dihydroneopterin triphosphate: step 4/4.</text>
</comment>
<dbReference type="EC" id="2.7.6.3" evidence="3"/>
<dbReference type="CDD" id="cd00483">
    <property type="entry name" value="HPPK"/>
    <property type="match status" value="1"/>
</dbReference>
<dbReference type="GO" id="GO:0005524">
    <property type="term" value="F:ATP binding"/>
    <property type="evidence" value="ECO:0007669"/>
    <property type="project" value="UniProtKB-KW"/>
</dbReference>
<dbReference type="Gene3D" id="3.30.70.560">
    <property type="entry name" value="7,8-Dihydro-6-hydroxymethylpterin-pyrophosphokinase HPPK"/>
    <property type="match status" value="1"/>
</dbReference>
<dbReference type="Pfam" id="PF01288">
    <property type="entry name" value="HPPK"/>
    <property type="match status" value="1"/>
</dbReference>
<dbReference type="PANTHER" id="PTHR43071">
    <property type="entry name" value="2-AMINO-4-HYDROXY-6-HYDROXYMETHYLDIHYDROPTERIDINE PYROPHOSPHOKINASE"/>
    <property type="match status" value="1"/>
</dbReference>
<evidence type="ECO:0000313" key="10">
    <source>
        <dbReference type="EMBL" id="HDW51433.1"/>
    </source>
</evidence>
<protein>
    <recommendedName>
        <fullName evidence="3">2-amino-4-hydroxy-6-hydroxymethyldihydropteridine diphosphokinase</fullName>
        <ecNumber evidence="3">2.7.6.3</ecNumber>
    </recommendedName>
</protein>
<dbReference type="GO" id="GO:0046656">
    <property type="term" value="P:folic acid biosynthetic process"/>
    <property type="evidence" value="ECO:0007669"/>
    <property type="project" value="UniProtKB-KW"/>
</dbReference>
<comment type="catalytic activity">
    <reaction evidence="1">
        <text>6-hydroxymethyl-7,8-dihydropterin + ATP = (7,8-dihydropterin-6-yl)methyl diphosphate + AMP + H(+)</text>
        <dbReference type="Rhea" id="RHEA:11412"/>
        <dbReference type="ChEBI" id="CHEBI:15378"/>
        <dbReference type="ChEBI" id="CHEBI:30616"/>
        <dbReference type="ChEBI" id="CHEBI:44841"/>
        <dbReference type="ChEBI" id="CHEBI:72950"/>
        <dbReference type="ChEBI" id="CHEBI:456215"/>
        <dbReference type="EC" id="2.7.6.3"/>
    </reaction>
</comment>
<evidence type="ECO:0000256" key="5">
    <source>
        <dbReference type="ARBA" id="ARBA00022741"/>
    </source>
</evidence>
<organism evidence="10">
    <name type="scientific">Ammonifex degensii</name>
    <dbReference type="NCBI Taxonomy" id="42838"/>
    <lineage>
        <taxon>Bacteria</taxon>
        <taxon>Bacillati</taxon>
        <taxon>Bacillota</taxon>
        <taxon>Clostridia</taxon>
        <taxon>Thermoanaerobacterales</taxon>
        <taxon>Thermoanaerobacteraceae</taxon>
        <taxon>Ammonifex</taxon>
    </lineage>
</organism>
<accession>A0A7C1JC03</accession>
<keyword evidence="5" id="KW-0547">Nucleotide-binding</keyword>
<evidence type="ECO:0000256" key="8">
    <source>
        <dbReference type="ARBA" id="ARBA00022909"/>
    </source>
</evidence>
<dbReference type="GO" id="GO:0016301">
    <property type="term" value="F:kinase activity"/>
    <property type="evidence" value="ECO:0007669"/>
    <property type="project" value="UniProtKB-KW"/>
</dbReference>
<evidence type="ECO:0000256" key="7">
    <source>
        <dbReference type="ARBA" id="ARBA00022840"/>
    </source>
</evidence>
<proteinExistence type="predicted"/>
<dbReference type="EMBL" id="DSMV01000104">
    <property type="protein sequence ID" value="HDW51433.1"/>
    <property type="molecule type" value="Genomic_DNA"/>
</dbReference>
<keyword evidence="8" id="KW-0289">Folate biosynthesis</keyword>
<dbReference type="PROSITE" id="PS00794">
    <property type="entry name" value="HPPK"/>
    <property type="match status" value="1"/>
</dbReference>
<dbReference type="AlphaFoldDB" id="A0A7C1JC03"/>
<keyword evidence="6 10" id="KW-0418">Kinase</keyword>
<name>A0A7C1JC03_9THEO</name>
<evidence type="ECO:0000256" key="6">
    <source>
        <dbReference type="ARBA" id="ARBA00022777"/>
    </source>
</evidence>